<name>A0A6J4K464_9SPHI</name>
<accession>A0A6J4K464</accession>
<dbReference type="AlphaFoldDB" id="A0A6J4K464"/>
<sequence>MKAPGKVLQNLHRRPSAGPFLARRAGPLFLAMIKKQLESDVGYLRCRKVIVFMQQERLRGAARRFGNSP</sequence>
<proteinExistence type="predicted"/>
<protein>
    <submittedName>
        <fullName evidence="1">Uncharacterized protein</fullName>
    </submittedName>
</protein>
<reference evidence="1" key="1">
    <citation type="submission" date="2020-02" db="EMBL/GenBank/DDBJ databases">
        <authorList>
            <person name="Meier V. D."/>
        </authorList>
    </citation>
    <scope>NUCLEOTIDE SEQUENCE</scope>
    <source>
        <strain evidence="1">AVDCRST_MAG56</strain>
    </source>
</reference>
<organism evidence="1">
    <name type="scientific">uncultured Cytophagales bacterium</name>
    <dbReference type="NCBI Taxonomy" id="158755"/>
    <lineage>
        <taxon>Bacteria</taxon>
        <taxon>Pseudomonadati</taxon>
        <taxon>Bacteroidota</taxon>
        <taxon>Sphingobacteriia</taxon>
        <taxon>Sphingobacteriales</taxon>
        <taxon>environmental samples</taxon>
    </lineage>
</organism>
<dbReference type="EMBL" id="CADCTQ010000413">
    <property type="protein sequence ID" value="CAA9295287.1"/>
    <property type="molecule type" value="Genomic_DNA"/>
</dbReference>
<evidence type="ECO:0000313" key="1">
    <source>
        <dbReference type="EMBL" id="CAA9295287.1"/>
    </source>
</evidence>
<gene>
    <name evidence="1" type="ORF">AVDCRST_MAG56-4974</name>
</gene>